<dbReference type="AlphaFoldDB" id="J9FG28"/>
<dbReference type="PANTHER" id="PTHR34655:SF2">
    <property type="entry name" value="PEROXIREDOXIN FAMILY PROTEIN"/>
    <property type="match status" value="1"/>
</dbReference>
<comment type="caution">
    <text evidence="1">The sequence shown here is derived from an EMBL/GenBank/DDBJ whole genome shotgun (WGS) entry which is preliminary data.</text>
</comment>
<dbReference type="InterPro" id="IPR032836">
    <property type="entry name" value="DsrE2-like"/>
</dbReference>
<gene>
    <name evidence="1" type="ORF">EVA_18012</name>
</gene>
<feature type="non-terminal residue" evidence="1">
    <location>
        <position position="1"/>
    </location>
</feature>
<sequence length="187" mass="20593">ELLSLKNDGGVIAATVRKKKATTDKIAPNNVTDSKTLIVFSDDLDKALASFVIANGTASTGKKVTMFFTFWGLNVIKKREKPSVSKDIFGSMFGWMLPSSSEQLTLSKMNMGGIGSKMMRMIMRKKRIDSLENLMDQAIKIGVEMIACTMSMDVMGIKKEELMDNVTLGGVATYLERAEDANMNLFI</sequence>
<dbReference type="Pfam" id="PF13686">
    <property type="entry name" value="DrsE_2"/>
    <property type="match status" value="1"/>
</dbReference>
<dbReference type="SUPFAM" id="SSF75169">
    <property type="entry name" value="DsrEFH-like"/>
    <property type="match status" value="1"/>
</dbReference>
<protein>
    <submittedName>
        <fullName evidence="1">NADH dehydrogenase</fullName>
    </submittedName>
</protein>
<dbReference type="InterPro" id="IPR027396">
    <property type="entry name" value="DsrEFH-like"/>
</dbReference>
<evidence type="ECO:0000313" key="1">
    <source>
        <dbReference type="EMBL" id="EJW93881.1"/>
    </source>
</evidence>
<proteinExistence type="predicted"/>
<dbReference type="Gene3D" id="3.40.1260.10">
    <property type="entry name" value="DsrEFH-like"/>
    <property type="match status" value="1"/>
</dbReference>
<reference evidence="1" key="1">
    <citation type="journal article" date="2012" name="PLoS ONE">
        <title>Gene sets for utilization of primary and secondary nutrition supplies in the distal gut of endangered iberian lynx.</title>
        <authorList>
            <person name="Alcaide M."/>
            <person name="Messina E."/>
            <person name="Richter M."/>
            <person name="Bargiela R."/>
            <person name="Peplies J."/>
            <person name="Huws S.A."/>
            <person name="Newbold C.J."/>
            <person name="Golyshin P.N."/>
            <person name="Simon M.A."/>
            <person name="Lopez G."/>
            <person name="Yakimov M.M."/>
            <person name="Ferrer M."/>
        </authorList>
    </citation>
    <scope>NUCLEOTIDE SEQUENCE</scope>
</reference>
<dbReference type="PANTHER" id="PTHR34655">
    <property type="entry name" value="CONSERVED WITHIN P. AEROPHILUM"/>
    <property type="match status" value="1"/>
</dbReference>
<name>J9FG28_9ZZZZ</name>
<dbReference type="EMBL" id="AMCI01006702">
    <property type="protein sequence ID" value="EJW93881.1"/>
    <property type="molecule type" value="Genomic_DNA"/>
</dbReference>
<organism evidence="1">
    <name type="scientific">gut metagenome</name>
    <dbReference type="NCBI Taxonomy" id="749906"/>
    <lineage>
        <taxon>unclassified sequences</taxon>
        <taxon>metagenomes</taxon>
        <taxon>organismal metagenomes</taxon>
    </lineage>
</organism>
<accession>J9FG28</accession>